<dbReference type="KEGG" id="clec:106667396"/>
<dbReference type="GO" id="GO:0007586">
    <property type="term" value="P:digestion"/>
    <property type="evidence" value="ECO:0007669"/>
    <property type="project" value="InterPro"/>
</dbReference>
<dbReference type="Proteomes" id="UP000494040">
    <property type="component" value="Unassembled WGS sequence"/>
</dbReference>
<reference evidence="2" key="1">
    <citation type="submission" date="2022-01" db="UniProtKB">
        <authorList>
            <consortium name="EnsemblMetazoa"/>
        </authorList>
    </citation>
    <scope>IDENTIFICATION</scope>
</reference>
<feature type="signal peptide" evidence="1">
    <location>
        <begin position="1"/>
        <end position="19"/>
    </location>
</feature>
<proteinExistence type="predicted"/>
<protein>
    <submittedName>
        <fullName evidence="2">Uncharacterized protein</fullName>
    </submittedName>
</protein>
<dbReference type="GO" id="GO:0016042">
    <property type="term" value="P:lipid catabolic process"/>
    <property type="evidence" value="ECO:0007669"/>
    <property type="project" value="InterPro"/>
</dbReference>
<keyword evidence="1" id="KW-0732">Signal</keyword>
<dbReference type="GeneID" id="106667396"/>
<dbReference type="EnsemblMetazoa" id="XM_014395311.2">
    <property type="protein sequence ID" value="XP_014250797.1"/>
    <property type="gene ID" value="LOC106667396"/>
</dbReference>
<dbReference type="GO" id="GO:0008047">
    <property type="term" value="F:enzyme activator activity"/>
    <property type="evidence" value="ECO:0007669"/>
    <property type="project" value="InterPro"/>
</dbReference>
<name>A0A8I6TI01_CIMLE</name>
<dbReference type="RefSeq" id="XP_014250797.1">
    <property type="nucleotide sequence ID" value="XM_014395311.2"/>
</dbReference>
<accession>A0A8I6TI01</accession>
<dbReference type="PROSITE" id="PS00121">
    <property type="entry name" value="COLIPASE_1"/>
    <property type="match status" value="1"/>
</dbReference>
<evidence type="ECO:0000313" key="2">
    <source>
        <dbReference type="EnsemblMetazoa" id="XP_014250797.1"/>
    </source>
</evidence>
<keyword evidence="3" id="KW-1185">Reference proteome</keyword>
<evidence type="ECO:0000256" key="1">
    <source>
        <dbReference type="SAM" id="SignalP"/>
    </source>
</evidence>
<evidence type="ECO:0000313" key="3">
    <source>
        <dbReference type="Proteomes" id="UP000494040"/>
    </source>
</evidence>
<dbReference type="InterPro" id="IPR017915">
    <property type="entry name" value="Colipase_CS"/>
</dbReference>
<sequence>MGNLYLLVFFTFGPCVVLTETVDTIFYSKLDNVVYNYLNDIKNEKELEVCRPDSVCNVVNQRYWLPSKVYRVCRCAKGQCPFEWKNDDQSVPLDNQSQLKTCERTNNMEICSREDVGLTVKETKDKKAGIWKKDISLKCRCDWPLYWRLSGTTMNMTHNFKEYTCSKLYKCQSGEFCAHIRADTYSAYYQCSCPKGHICITKDKTVRNVTELLYHGPSLRAYCVRYVRMENTTKPV</sequence>
<organism evidence="2 3">
    <name type="scientific">Cimex lectularius</name>
    <name type="common">Bed bug</name>
    <name type="synonym">Acanthia lectularia</name>
    <dbReference type="NCBI Taxonomy" id="79782"/>
    <lineage>
        <taxon>Eukaryota</taxon>
        <taxon>Metazoa</taxon>
        <taxon>Ecdysozoa</taxon>
        <taxon>Arthropoda</taxon>
        <taxon>Hexapoda</taxon>
        <taxon>Insecta</taxon>
        <taxon>Pterygota</taxon>
        <taxon>Neoptera</taxon>
        <taxon>Paraneoptera</taxon>
        <taxon>Hemiptera</taxon>
        <taxon>Heteroptera</taxon>
        <taxon>Panheteroptera</taxon>
        <taxon>Cimicomorpha</taxon>
        <taxon>Cimicidae</taxon>
        <taxon>Cimex</taxon>
    </lineage>
</organism>
<dbReference type="GO" id="GO:0005576">
    <property type="term" value="C:extracellular region"/>
    <property type="evidence" value="ECO:0007669"/>
    <property type="project" value="InterPro"/>
</dbReference>
<dbReference type="AlphaFoldDB" id="A0A8I6TI01"/>
<feature type="chain" id="PRO_5035273849" evidence="1">
    <location>
        <begin position="20"/>
        <end position="236"/>
    </location>
</feature>
<dbReference type="Gene3D" id="2.20.20.160">
    <property type="match status" value="1"/>
</dbReference>
<dbReference type="OMA" id="SHQCKFD"/>
<dbReference type="OrthoDB" id="121932at2759"/>